<reference evidence="1 2" key="1">
    <citation type="submission" date="2019-02" db="EMBL/GenBank/DDBJ databases">
        <title>Paenibacillus sp. nov., isolated from surface-sterilized tissue of Thalictrum simplex L.</title>
        <authorList>
            <person name="Tuo L."/>
        </authorList>
    </citation>
    <scope>NUCLEOTIDE SEQUENCE [LARGE SCALE GENOMIC DNA]</scope>
    <source>
        <strain evidence="1 2">N2SHLJ1</strain>
    </source>
</reference>
<proteinExistence type="predicted"/>
<keyword evidence="2" id="KW-1185">Reference proteome</keyword>
<comment type="caution">
    <text evidence="1">The sequence shown here is derived from an EMBL/GenBank/DDBJ whole genome shotgun (WGS) entry which is preliminary data.</text>
</comment>
<accession>A0A4Q9DME0</accession>
<gene>
    <name evidence="1" type="ORF">EYB31_25430</name>
</gene>
<dbReference type="RefSeq" id="WP_131016244.1">
    <property type="nucleotide sequence ID" value="NZ_SIRE01000019.1"/>
</dbReference>
<sequence length="119" mass="13061">MLNRSFTAVVERNVTLTENFITEPYETGWAKEARWFIRILDMTPGTSLHVRPQLSPDGLFWCDAECAGLTINGPGPGMVTLPTPDNFGHWLALKGAFIGSGDAEAPPSVKLIIYLALKE</sequence>
<organism evidence="1 2">
    <name type="scientific">Paenibacillus thalictri</name>
    <dbReference type="NCBI Taxonomy" id="2527873"/>
    <lineage>
        <taxon>Bacteria</taxon>
        <taxon>Bacillati</taxon>
        <taxon>Bacillota</taxon>
        <taxon>Bacilli</taxon>
        <taxon>Bacillales</taxon>
        <taxon>Paenibacillaceae</taxon>
        <taxon>Paenibacillus</taxon>
    </lineage>
</organism>
<dbReference type="AlphaFoldDB" id="A0A4Q9DME0"/>
<dbReference type="EMBL" id="SIRE01000019">
    <property type="protein sequence ID" value="TBL74660.1"/>
    <property type="molecule type" value="Genomic_DNA"/>
</dbReference>
<name>A0A4Q9DME0_9BACL</name>
<evidence type="ECO:0000313" key="1">
    <source>
        <dbReference type="EMBL" id="TBL74660.1"/>
    </source>
</evidence>
<protein>
    <submittedName>
        <fullName evidence="1">Uncharacterized protein</fullName>
    </submittedName>
</protein>
<dbReference type="OrthoDB" id="1030389at2"/>
<evidence type="ECO:0000313" key="2">
    <source>
        <dbReference type="Proteomes" id="UP000293142"/>
    </source>
</evidence>
<dbReference type="Proteomes" id="UP000293142">
    <property type="component" value="Unassembled WGS sequence"/>
</dbReference>